<accession>A0ABZ3DM28</accession>
<evidence type="ECO:0000313" key="3">
    <source>
        <dbReference type="EMBL" id="XAE50213.1"/>
    </source>
</evidence>
<feature type="transmembrane region" description="Helical" evidence="1">
    <location>
        <begin position="28"/>
        <end position="49"/>
    </location>
</feature>
<dbReference type="RefSeq" id="WP_233464091.1">
    <property type="nucleotide sequence ID" value="NZ_CABVPX010000001.1"/>
</dbReference>
<feature type="transmembrane region" description="Helical" evidence="1">
    <location>
        <begin position="61"/>
        <end position="78"/>
    </location>
</feature>
<reference evidence="3 4" key="1">
    <citation type="submission" date="2022-10" db="EMBL/GenBank/DDBJ databases">
        <title>Genomic of Burkholderia cepacia PN-1.</title>
        <authorList>
            <person name="Yang Y."/>
            <person name="Guan H."/>
            <person name="Huang J."/>
        </authorList>
    </citation>
    <scope>NUCLEOTIDE SEQUENCE [LARGE SCALE GENOMIC DNA]</scope>
    <source>
        <strain evidence="3 4">PN-1</strain>
    </source>
</reference>
<protein>
    <submittedName>
        <fullName evidence="3">Acyltransferase</fullName>
    </submittedName>
</protein>
<proteinExistence type="predicted"/>
<feature type="transmembrane region" description="Helical" evidence="1">
    <location>
        <begin position="236"/>
        <end position="267"/>
    </location>
</feature>
<keyword evidence="1" id="KW-1133">Transmembrane helix</keyword>
<evidence type="ECO:0000313" key="4">
    <source>
        <dbReference type="Proteomes" id="UP001448498"/>
    </source>
</evidence>
<keyword evidence="3" id="KW-0012">Acyltransferase</keyword>
<dbReference type="InterPro" id="IPR050879">
    <property type="entry name" value="Acyltransferase_3"/>
</dbReference>
<evidence type="ECO:0000256" key="1">
    <source>
        <dbReference type="SAM" id="Phobius"/>
    </source>
</evidence>
<feature type="transmembrane region" description="Helical" evidence="1">
    <location>
        <begin position="146"/>
        <end position="166"/>
    </location>
</feature>
<dbReference type="EMBL" id="CP109822">
    <property type="protein sequence ID" value="XAE50213.1"/>
    <property type="molecule type" value="Genomic_DNA"/>
</dbReference>
<dbReference type="PANTHER" id="PTHR23028:SF53">
    <property type="entry name" value="ACYL_TRANSF_3 DOMAIN-CONTAINING PROTEIN"/>
    <property type="match status" value="1"/>
</dbReference>
<feature type="transmembrane region" description="Helical" evidence="1">
    <location>
        <begin position="203"/>
        <end position="224"/>
    </location>
</feature>
<feature type="domain" description="Acyltransferase 3" evidence="2">
    <location>
        <begin position="27"/>
        <end position="371"/>
    </location>
</feature>
<keyword evidence="1" id="KW-0472">Membrane</keyword>
<feature type="transmembrane region" description="Helical" evidence="1">
    <location>
        <begin position="107"/>
        <end position="126"/>
    </location>
</feature>
<name>A0ABZ3DM28_9BURK</name>
<feature type="transmembrane region" description="Helical" evidence="1">
    <location>
        <begin position="351"/>
        <end position="371"/>
    </location>
</feature>
<keyword evidence="1" id="KW-0812">Transmembrane</keyword>
<sequence length="398" mass="43432">MTTHQNNTGAQPRTPLPRDFNMPSDVPYLNGLRGIAATWVVIAHCMIWGGWTLTAIPDPKIAVDLFMTISGFLMAYNARRRESIEPMTHPATWARFYIRRYFRIAPAYYLSLAFAVLASAPFFDGYKALQSMNPGFWGSGGIYDPYTIRFTAANLLAHVTFVFGAIPKYTFATMLPDWSLSLEMQFYLAFPLLYLLMRKVGPLTASIVLAALALAASHALAGVFPEPGFLPLKLSLFVTGMLIAEIPFGTDKTATILIGMLALLLPFAQTSSYAAQSWLLPVISASLYALTVNRKPVSSLLQPVANRLGGRHAHALSDASYGMYLFHGFFIALTGLVLSGEFPRLAAHGNIRTIVLLAVALPGSLLVSPLIHRFVEQPGIALGRNAAAFLSQRTSGSR</sequence>
<dbReference type="PANTHER" id="PTHR23028">
    <property type="entry name" value="ACETYLTRANSFERASE"/>
    <property type="match status" value="1"/>
</dbReference>
<feature type="transmembrane region" description="Helical" evidence="1">
    <location>
        <begin position="321"/>
        <end position="339"/>
    </location>
</feature>
<keyword evidence="3" id="KW-0808">Transferase</keyword>
<keyword evidence="4" id="KW-1185">Reference proteome</keyword>
<dbReference type="Pfam" id="PF01757">
    <property type="entry name" value="Acyl_transf_3"/>
    <property type="match status" value="1"/>
</dbReference>
<organism evidence="3 4">
    <name type="scientific">Burkholderia arboris</name>
    <dbReference type="NCBI Taxonomy" id="488730"/>
    <lineage>
        <taxon>Bacteria</taxon>
        <taxon>Pseudomonadati</taxon>
        <taxon>Pseudomonadota</taxon>
        <taxon>Betaproteobacteria</taxon>
        <taxon>Burkholderiales</taxon>
        <taxon>Burkholderiaceae</taxon>
        <taxon>Burkholderia</taxon>
        <taxon>Burkholderia cepacia complex</taxon>
    </lineage>
</organism>
<dbReference type="Proteomes" id="UP001448498">
    <property type="component" value="Chromosome 3"/>
</dbReference>
<evidence type="ECO:0000259" key="2">
    <source>
        <dbReference type="Pfam" id="PF01757"/>
    </source>
</evidence>
<dbReference type="GO" id="GO:0016746">
    <property type="term" value="F:acyltransferase activity"/>
    <property type="evidence" value="ECO:0007669"/>
    <property type="project" value="UniProtKB-KW"/>
</dbReference>
<gene>
    <name evidence="3" type="ORF">OHZ10_27385</name>
</gene>
<dbReference type="InterPro" id="IPR002656">
    <property type="entry name" value="Acyl_transf_3_dom"/>
</dbReference>